<feature type="transmembrane region" description="Helical" evidence="1">
    <location>
        <begin position="138"/>
        <end position="160"/>
    </location>
</feature>
<evidence type="ECO:0000313" key="2">
    <source>
        <dbReference type="EMBL" id="CRG97730.1"/>
    </source>
</evidence>
<dbReference type="EMBL" id="CVMV01000110">
    <property type="protein sequence ID" value="CRG97730.1"/>
    <property type="molecule type" value="Genomic_DNA"/>
</dbReference>
<feature type="transmembrane region" description="Helical" evidence="1">
    <location>
        <begin position="180"/>
        <end position="199"/>
    </location>
</feature>
<keyword evidence="1" id="KW-0812">Transmembrane</keyword>
<keyword evidence="1" id="KW-0472">Membrane</keyword>
<dbReference type="GeneID" id="39733840"/>
<sequence>MIKFFRKNGVNSYFTQNINNCKIFKLNYKYSYNIKRKYVNIKVDGKKKKIHNEELNLNDDVRDIYFNSKLIEKKFADIKIKDSHNKLLFEFLPIEGRTYTVPLCFKIMHYIFLFIISSGVVLIHILPEIDKENYIRDILTLEIYFSSCFLAFNGGFNSLLQLIQYAIPPNRKYKGLYNSLRYISSLIPIFFSLISTSLCENFPRDSLFLLVLSYLTLLLNYYLLHIKCLIPVWVFKQYKVIISIIILNLLLLLISEAQLYKGRKISINVDD</sequence>
<protein>
    <submittedName>
        <fullName evidence="2">Uncharacterized protein</fullName>
    </submittedName>
</protein>
<proteinExistence type="predicted"/>
<name>A0A1J1GYT3_PLAGA</name>
<accession>A0A1J1GYT3</accession>
<feature type="transmembrane region" description="Helical" evidence="1">
    <location>
        <begin position="107"/>
        <end position="126"/>
    </location>
</feature>
<keyword evidence="3" id="KW-1185">Reference proteome</keyword>
<evidence type="ECO:0000313" key="3">
    <source>
        <dbReference type="Proteomes" id="UP000220797"/>
    </source>
</evidence>
<organism evidence="2 3">
    <name type="scientific">Plasmodium gallinaceum</name>
    <dbReference type="NCBI Taxonomy" id="5849"/>
    <lineage>
        <taxon>Eukaryota</taxon>
        <taxon>Sar</taxon>
        <taxon>Alveolata</taxon>
        <taxon>Apicomplexa</taxon>
        <taxon>Aconoidasida</taxon>
        <taxon>Haemosporida</taxon>
        <taxon>Plasmodiidae</taxon>
        <taxon>Plasmodium</taxon>
        <taxon>Plasmodium (Haemamoeba)</taxon>
    </lineage>
</organism>
<dbReference type="AlphaFoldDB" id="A0A1J1GYT3"/>
<evidence type="ECO:0000256" key="1">
    <source>
        <dbReference type="SAM" id="Phobius"/>
    </source>
</evidence>
<gene>
    <name evidence="2" type="ORF">PGAL8A_00530700</name>
</gene>
<reference evidence="2" key="1">
    <citation type="submission" date="2015-04" db="EMBL/GenBank/DDBJ databases">
        <authorList>
            <consortium name="Pathogen Informatics"/>
        </authorList>
    </citation>
    <scope>NUCLEOTIDE SEQUENCE [LARGE SCALE GENOMIC DNA]</scope>
    <source>
        <strain evidence="2">8A</strain>
    </source>
</reference>
<feature type="transmembrane region" description="Helical" evidence="1">
    <location>
        <begin position="236"/>
        <end position="254"/>
    </location>
</feature>
<dbReference type="OrthoDB" id="386165at2759"/>
<comment type="caution">
    <text evidence="2">The sequence shown here is derived from an EMBL/GenBank/DDBJ whole genome shotgun (WGS) entry which is preliminary data.</text>
</comment>
<dbReference type="RefSeq" id="XP_028530531.1">
    <property type="nucleotide sequence ID" value="XM_028674149.1"/>
</dbReference>
<keyword evidence="1" id="KW-1133">Transmembrane helix</keyword>
<dbReference type="Proteomes" id="UP000220797">
    <property type="component" value="Unassembled WGS sequence"/>
</dbReference>
<feature type="transmembrane region" description="Helical" evidence="1">
    <location>
        <begin position="206"/>
        <end position="224"/>
    </location>
</feature>
<dbReference type="VEuPathDB" id="PlasmoDB:PGAL8A_00530700"/>